<dbReference type="Pfam" id="PF08402">
    <property type="entry name" value="TOBE_2"/>
    <property type="match status" value="1"/>
</dbReference>
<evidence type="ECO:0000256" key="2">
    <source>
        <dbReference type="ARBA" id="ARBA00022448"/>
    </source>
</evidence>
<comment type="similarity">
    <text evidence="8">Belongs to the ABC transporter superfamily. Spermidine/putrescine importer (TC 3.A.1.11.1) family.</text>
</comment>
<dbReference type="InterPro" id="IPR008995">
    <property type="entry name" value="Mo/tungstate-bd_C_term_dom"/>
</dbReference>
<sequence length="381" mass="42587">MNAVELVGVSKVFLGKNKREFRAVHQVSLQIPEGEFFSLLGPSGCGKTTILRMIAGFELPTTGEVYIQGEQMRDRPPFHRPVNTVFQNYALFPHLTVAENVAFGLEMENLPRQQIRTRVGDALALVRLNGLEDRRPRQLSGGQQQRVALARAIVKQPQVLLFDEPLGALDLKLRKEMQLELKHMQQQLGITFIYVTHDQEEALTMSDQIAVLQEGKVLQVGTPTEIYEQPNCRFVADFIGESNFLVGRVIEQDSGGVVVLVDETLPISIPCSETFPVGKVVTLVIRPEKATIHPAHYLDQPCLAGIVTEVVYLGTDTRFVIRLTPQSTIVVRRQNIYRSNLDCFAIGESVQIQMASDSIQILGEGQLLPSQTFTASRRENR</sequence>
<keyword evidence="7 8" id="KW-0472">Membrane</keyword>
<feature type="domain" description="ABC transporter" evidence="9">
    <location>
        <begin position="4"/>
        <end position="239"/>
    </location>
</feature>
<evidence type="ECO:0000259" key="9">
    <source>
        <dbReference type="PROSITE" id="PS50893"/>
    </source>
</evidence>
<dbReference type="RefSeq" id="WP_265264244.1">
    <property type="nucleotide sequence ID" value="NZ_JAIHOM010000037.1"/>
</dbReference>
<dbReference type="PROSITE" id="PS50893">
    <property type="entry name" value="ABC_TRANSPORTER_2"/>
    <property type="match status" value="1"/>
</dbReference>
<dbReference type="PROSITE" id="PS00211">
    <property type="entry name" value="ABC_TRANSPORTER_1"/>
    <property type="match status" value="1"/>
</dbReference>
<organism evidence="10 11">
    <name type="scientific">Spirulina subsalsa FACHB-351</name>
    <dbReference type="NCBI Taxonomy" id="234711"/>
    <lineage>
        <taxon>Bacteria</taxon>
        <taxon>Bacillati</taxon>
        <taxon>Cyanobacteriota</taxon>
        <taxon>Cyanophyceae</taxon>
        <taxon>Spirulinales</taxon>
        <taxon>Spirulinaceae</taxon>
        <taxon>Spirulina</taxon>
    </lineage>
</organism>
<comment type="caution">
    <text evidence="10">The sequence shown here is derived from an EMBL/GenBank/DDBJ whole genome shotgun (WGS) entry which is preliminary data.</text>
</comment>
<evidence type="ECO:0000256" key="3">
    <source>
        <dbReference type="ARBA" id="ARBA00022475"/>
    </source>
</evidence>
<comment type="subcellular location">
    <subcellularLocation>
        <location evidence="1">Cell inner membrane</location>
        <topology evidence="1">Peripheral membrane protein</topology>
    </subcellularLocation>
</comment>
<dbReference type="InterPro" id="IPR003593">
    <property type="entry name" value="AAA+_ATPase"/>
</dbReference>
<dbReference type="PANTHER" id="PTHR42781">
    <property type="entry name" value="SPERMIDINE/PUTRESCINE IMPORT ATP-BINDING PROTEIN POTA"/>
    <property type="match status" value="1"/>
</dbReference>
<dbReference type="InterPro" id="IPR017871">
    <property type="entry name" value="ABC_transporter-like_CS"/>
</dbReference>
<dbReference type="InterPro" id="IPR003439">
    <property type="entry name" value="ABC_transporter-like_ATP-bd"/>
</dbReference>
<comment type="function">
    <text evidence="8">Part of the ABC transporter complex PotABCD involved in spermidine/putrescine import. Responsible for energy coupling to the transport system.</text>
</comment>
<evidence type="ECO:0000256" key="8">
    <source>
        <dbReference type="RuleBase" id="RU364083"/>
    </source>
</evidence>
<dbReference type="NCBIfam" id="TIGR01187">
    <property type="entry name" value="potA"/>
    <property type="match status" value="1"/>
</dbReference>
<dbReference type="InterPro" id="IPR013611">
    <property type="entry name" value="Transp-assoc_OB_typ2"/>
</dbReference>
<evidence type="ECO:0000256" key="5">
    <source>
        <dbReference type="ARBA" id="ARBA00022840"/>
    </source>
</evidence>
<dbReference type="Gene3D" id="3.40.50.300">
    <property type="entry name" value="P-loop containing nucleotide triphosphate hydrolases"/>
    <property type="match status" value="1"/>
</dbReference>
<dbReference type="InterPro" id="IPR027417">
    <property type="entry name" value="P-loop_NTPase"/>
</dbReference>
<evidence type="ECO:0000313" key="10">
    <source>
        <dbReference type="EMBL" id="MCW6036473.1"/>
    </source>
</evidence>
<accession>A0ABT3L4P5</accession>
<dbReference type="InterPro" id="IPR005893">
    <property type="entry name" value="PotA-like"/>
</dbReference>
<keyword evidence="6 8" id="KW-1278">Translocase</keyword>
<comment type="catalytic activity">
    <reaction evidence="8">
        <text>ATP + H2O + polyamine-[polyamine-binding protein]Side 1 = ADP + phosphate + polyamineSide 2 + [polyamine-binding protein]Side 1.</text>
        <dbReference type="EC" id="7.6.2.11"/>
    </reaction>
</comment>
<keyword evidence="4 8" id="KW-0547">Nucleotide-binding</keyword>
<comment type="subunit">
    <text evidence="8">The complex is composed of two ATP-binding proteins (PotA), two transmembrane proteins (PotB and PotC) and a solute-binding protein (PotD).</text>
</comment>
<keyword evidence="3 8" id="KW-1003">Cell membrane</keyword>
<dbReference type="Pfam" id="PF00005">
    <property type="entry name" value="ABC_tran"/>
    <property type="match status" value="1"/>
</dbReference>
<keyword evidence="11" id="KW-1185">Reference proteome</keyword>
<gene>
    <name evidence="8" type="primary">potA</name>
    <name evidence="10" type="ORF">K4A83_09360</name>
</gene>
<name>A0ABT3L4P5_9CYAN</name>
<dbReference type="InterPro" id="IPR050093">
    <property type="entry name" value="ABC_SmlMolc_Importer"/>
</dbReference>
<dbReference type="Proteomes" id="UP001526426">
    <property type="component" value="Unassembled WGS sequence"/>
</dbReference>
<evidence type="ECO:0000256" key="7">
    <source>
        <dbReference type="ARBA" id="ARBA00023136"/>
    </source>
</evidence>
<evidence type="ECO:0000256" key="4">
    <source>
        <dbReference type="ARBA" id="ARBA00022741"/>
    </source>
</evidence>
<dbReference type="SUPFAM" id="SSF52540">
    <property type="entry name" value="P-loop containing nucleoside triphosphate hydrolases"/>
    <property type="match status" value="1"/>
</dbReference>
<evidence type="ECO:0000313" key="11">
    <source>
        <dbReference type="Proteomes" id="UP001526426"/>
    </source>
</evidence>
<keyword evidence="2 8" id="KW-0813">Transport</keyword>
<dbReference type="PANTHER" id="PTHR42781:SF4">
    <property type="entry name" value="SPERMIDINE_PUTRESCINE IMPORT ATP-BINDING PROTEIN POTA"/>
    <property type="match status" value="1"/>
</dbReference>
<reference evidence="10 11" key="1">
    <citation type="submission" date="2021-08" db="EMBL/GenBank/DDBJ databases">
        <title>Draft genome sequence of Spirulina subsalsa with high tolerance to salinity and hype-accumulation of phycocyanin.</title>
        <authorList>
            <person name="Pei H."/>
            <person name="Jiang L."/>
        </authorList>
    </citation>
    <scope>NUCLEOTIDE SEQUENCE [LARGE SCALE GENOMIC DNA]</scope>
    <source>
        <strain evidence="10 11">FACHB-351</strain>
    </source>
</reference>
<keyword evidence="5 8" id="KW-0067">ATP-binding</keyword>
<dbReference type="GO" id="GO:0005524">
    <property type="term" value="F:ATP binding"/>
    <property type="evidence" value="ECO:0007669"/>
    <property type="project" value="UniProtKB-KW"/>
</dbReference>
<dbReference type="SUPFAM" id="SSF50331">
    <property type="entry name" value="MOP-like"/>
    <property type="match status" value="1"/>
</dbReference>
<evidence type="ECO:0000256" key="1">
    <source>
        <dbReference type="ARBA" id="ARBA00004417"/>
    </source>
</evidence>
<proteinExistence type="inferred from homology"/>
<dbReference type="Gene3D" id="2.40.50.100">
    <property type="match status" value="1"/>
</dbReference>
<protein>
    <recommendedName>
        <fullName evidence="8">Spermidine/putrescine import ATP-binding protein PotA</fullName>
        <ecNumber evidence="8">7.6.2.11</ecNumber>
    </recommendedName>
</protein>
<dbReference type="EC" id="7.6.2.11" evidence="8"/>
<dbReference type="SMART" id="SM00382">
    <property type="entry name" value="AAA"/>
    <property type="match status" value="1"/>
</dbReference>
<dbReference type="EMBL" id="JAIHOM010000037">
    <property type="protein sequence ID" value="MCW6036473.1"/>
    <property type="molecule type" value="Genomic_DNA"/>
</dbReference>
<evidence type="ECO:0000256" key="6">
    <source>
        <dbReference type="ARBA" id="ARBA00022967"/>
    </source>
</evidence>